<keyword evidence="2" id="KW-1185">Reference proteome</keyword>
<accession>A0A518K8W1</accession>
<name>A0A518K8W1_9BACT</name>
<dbReference type="KEGG" id="bmei:Spa11_24340"/>
<dbReference type="Proteomes" id="UP000316426">
    <property type="component" value="Chromosome"/>
</dbReference>
<organism evidence="1 2">
    <name type="scientific">Botrimarina mediterranea</name>
    <dbReference type="NCBI Taxonomy" id="2528022"/>
    <lineage>
        <taxon>Bacteria</taxon>
        <taxon>Pseudomonadati</taxon>
        <taxon>Planctomycetota</taxon>
        <taxon>Planctomycetia</taxon>
        <taxon>Pirellulales</taxon>
        <taxon>Lacipirellulaceae</taxon>
        <taxon>Botrimarina</taxon>
    </lineage>
</organism>
<dbReference type="EMBL" id="CP036349">
    <property type="protein sequence ID" value="QDV74234.1"/>
    <property type="molecule type" value="Genomic_DNA"/>
</dbReference>
<protein>
    <submittedName>
        <fullName evidence="1">Uncharacterized protein</fullName>
    </submittedName>
</protein>
<evidence type="ECO:0000313" key="1">
    <source>
        <dbReference type="EMBL" id="QDV74234.1"/>
    </source>
</evidence>
<proteinExistence type="predicted"/>
<sequence>MFDGFLQRWRDWTGDKSLSDAIRAQLRRSGYAVHASQTRDVHLAAVERPGWVQVWTFRVETHRMSAAPNAQVPNAREPVLLYGVSLNDGRKTGTKVLLTEDEPTRRQQLEAWAEGLLRRPERR</sequence>
<gene>
    <name evidence="1" type="ORF">Spa11_24340</name>
</gene>
<evidence type="ECO:0000313" key="2">
    <source>
        <dbReference type="Proteomes" id="UP000316426"/>
    </source>
</evidence>
<reference evidence="1 2" key="1">
    <citation type="submission" date="2019-02" db="EMBL/GenBank/DDBJ databases">
        <title>Deep-cultivation of Planctomycetes and their phenomic and genomic characterization uncovers novel biology.</title>
        <authorList>
            <person name="Wiegand S."/>
            <person name="Jogler M."/>
            <person name="Boedeker C."/>
            <person name="Pinto D."/>
            <person name="Vollmers J."/>
            <person name="Rivas-Marin E."/>
            <person name="Kohn T."/>
            <person name="Peeters S.H."/>
            <person name="Heuer A."/>
            <person name="Rast P."/>
            <person name="Oberbeckmann S."/>
            <person name="Bunk B."/>
            <person name="Jeske O."/>
            <person name="Meyerdierks A."/>
            <person name="Storesund J.E."/>
            <person name="Kallscheuer N."/>
            <person name="Luecker S."/>
            <person name="Lage O.M."/>
            <person name="Pohl T."/>
            <person name="Merkel B.J."/>
            <person name="Hornburger P."/>
            <person name="Mueller R.-W."/>
            <person name="Bruemmer F."/>
            <person name="Labrenz M."/>
            <person name="Spormann A.M."/>
            <person name="Op den Camp H."/>
            <person name="Overmann J."/>
            <person name="Amann R."/>
            <person name="Jetten M.S.M."/>
            <person name="Mascher T."/>
            <person name="Medema M.H."/>
            <person name="Devos D.P."/>
            <person name="Kaster A.-K."/>
            <person name="Ovreas L."/>
            <person name="Rohde M."/>
            <person name="Galperin M.Y."/>
            <person name="Jogler C."/>
        </authorList>
    </citation>
    <scope>NUCLEOTIDE SEQUENCE [LARGE SCALE GENOMIC DNA]</scope>
    <source>
        <strain evidence="1 2">Spa11</strain>
    </source>
</reference>
<dbReference type="AlphaFoldDB" id="A0A518K8W1"/>
<dbReference type="RefSeq" id="WP_197529332.1">
    <property type="nucleotide sequence ID" value="NZ_CP036349.1"/>
</dbReference>